<organism evidence="3 4">
    <name type="scientific">Aspergillus oryzae</name>
    <name type="common">Yellow koji mold</name>
    <dbReference type="NCBI Taxonomy" id="5062"/>
    <lineage>
        <taxon>Eukaryota</taxon>
        <taxon>Fungi</taxon>
        <taxon>Dikarya</taxon>
        <taxon>Ascomycota</taxon>
        <taxon>Pezizomycotina</taxon>
        <taxon>Eurotiomycetes</taxon>
        <taxon>Eurotiomycetidae</taxon>
        <taxon>Eurotiales</taxon>
        <taxon>Aspergillaceae</taxon>
        <taxon>Aspergillus</taxon>
        <taxon>Aspergillus subgen. Circumdati</taxon>
    </lineage>
</organism>
<accession>A0A1S9DM32</accession>
<comment type="similarity">
    <text evidence="1">Belongs to the UPF0390 family.</text>
</comment>
<protein>
    <submittedName>
        <fullName evidence="3">UPF0390 domain-containing protein</fullName>
    </submittedName>
</protein>
<evidence type="ECO:0000313" key="3">
    <source>
        <dbReference type="EMBL" id="OOO10014.1"/>
    </source>
</evidence>
<dbReference type="PANTHER" id="PTHR16967:SF1">
    <property type="entry name" value="LEYDIG CELL TUMOR 10 KDA PROTEIN HOMOLOG"/>
    <property type="match status" value="1"/>
</dbReference>
<evidence type="ECO:0000313" key="4">
    <source>
        <dbReference type="Proteomes" id="UP000190312"/>
    </source>
</evidence>
<sequence>MVQGSLKKKAGTGPKRYATVLLYKSFLSQPRALGPKPGPRQIAPKKQSLIKQQKMTKKLTAGLISKTERNLAQKAGHLELLAGGKKDKKKENGNKGMLFLDLRWACQI</sequence>
<evidence type="ECO:0000256" key="2">
    <source>
        <dbReference type="SAM" id="MobiDB-lite"/>
    </source>
</evidence>
<dbReference type="PANTHER" id="PTHR16967">
    <property type="entry name" value="LEYDIG CELL TUMOR 10 KDA PROTEIN HOMOLOG"/>
    <property type="match status" value="1"/>
</dbReference>
<proteinExistence type="inferred from homology"/>
<dbReference type="Proteomes" id="UP000190312">
    <property type="component" value="Unassembled WGS sequence"/>
</dbReference>
<gene>
    <name evidence="3" type="ORF">OAory_01058220</name>
</gene>
<dbReference type="Pfam" id="PF09495">
    <property type="entry name" value="DUF2462"/>
    <property type="match status" value="1"/>
</dbReference>
<reference evidence="3 4" key="1">
    <citation type="submission" date="2016-10" db="EMBL/GenBank/DDBJ databases">
        <title>Genome sequencing of Aspergillus oryzae BCC7051.</title>
        <authorList>
            <person name="Thammarongtham C."/>
            <person name="Vorapreeda T."/>
            <person name="Nookaew I."/>
            <person name="Srisuk T."/>
            <person name="Land M."/>
            <person name="Jeennor S."/>
            <person name="Laoteng K."/>
        </authorList>
    </citation>
    <scope>NUCLEOTIDE SEQUENCE [LARGE SCALE GENOMIC DNA]</scope>
    <source>
        <strain evidence="3 4">BCC7051</strain>
    </source>
</reference>
<dbReference type="OrthoDB" id="5239630at2759"/>
<dbReference type="AlphaFoldDB" id="A0A1S9DM32"/>
<name>A0A1S9DM32_ASPOZ</name>
<dbReference type="EMBL" id="MKZY01000004">
    <property type="protein sequence ID" value="OOO10014.1"/>
    <property type="molecule type" value="Genomic_DNA"/>
</dbReference>
<dbReference type="InterPro" id="IPR019034">
    <property type="entry name" value="UPF0390"/>
</dbReference>
<comment type="caution">
    <text evidence="3">The sequence shown here is derived from an EMBL/GenBank/DDBJ whole genome shotgun (WGS) entry which is preliminary data.</text>
</comment>
<feature type="region of interest" description="Disordered" evidence="2">
    <location>
        <begin position="31"/>
        <end position="51"/>
    </location>
</feature>
<evidence type="ECO:0000256" key="1">
    <source>
        <dbReference type="ARBA" id="ARBA00006802"/>
    </source>
</evidence>